<keyword evidence="3 6" id="KW-0805">Transcription regulation</keyword>
<dbReference type="InterPro" id="IPR049083">
    <property type="entry name" value="TACO1_YebC_N"/>
</dbReference>
<gene>
    <name evidence="9" type="ORF">MUN82_03590</name>
</gene>
<evidence type="ECO:0000313" key="10">
    <source>
        <dbReference type="Proteomes" id="UP000829925"/>
    </source>
</evidence>
<keyword evidence="5 6" id="KW-0804">Transcription</keyword>
<dbReference type="KEGG" id="haei:MUN82_03590"/>
<keyword evidence="2 6" id="KW-0963">Cytoplasm</keyword>
<dbReference type="Gene3D" id="3.30.70.980">
    <property type="match status" value="2"/>
</dbReference>
<evidence type="ECO:0000256" key="2">
    <source>
        <dbReference type="ARBA" id="ARBA00022490"/>
    </source>
</evidence>
<dbReference type="InterPro" id="IPR002876">
    <property type="entry name" value="Transcrip_reg_TACO1-like"/>
</dbReference>
<dbReference type="GO" id="GO:0005829">
    <property type="term" value="C:cytosol"/>
    <property type="evidence" value="ECO:0007669"/>
    <property type="project" value="TreeGrafter"/>
</dbReference>
<dbReference type="Gene3D" id="1.10.10.200">
    <property type="match status" value="1"/>
</dbReference>
<comment type="similarity">
    <text evidence="1 6">Belongs to the TACO1 family.</text>
</comment>
<dbReference type="GO" id="GO:0003677">
    <property type="term" value="F:DNA binding"/>
    <property type="evidence" value="ECO:0007669"/>
    <property type="project" value="UniProtKB-UniRule"/>
</dbReference>
<dbReference type="Pfam" id="PF01709">
    <property type="entry name" value="Transcrip_reg"/>
    <property type="match status" value="1"/>
</dbReference>
<dbReference type="EMBL" id="CP095053">
    <property type="protein sequence ID" value="UOR06183.1"/>
    <property type="molecule type" value="Genomic_DNA"/>
</dbReference>
<comment type="subcellular location">
    <subcellularLocation>
        <location evidence="6">Cytoplasm</location>
    </subcellularLocation>
</comment>
<dbReference type="PANTHER" id="PTHR12532:SF6">
    <property type="entry name" value="TRANSCRIPTIONAL REGULATORY PROTEIN YEBC-RELATED"/>
    <property type="match status" value="1"/>
</dbReference>
<dbReference type="FunFam" id="1.10.10.200:FF:000004">
    <property type="entry name" value="Probable transcriptional regulatory protein BSBG_02618"/>
    <property type="match status" value="1"/>
</dbReference>
<evidence type="ECO:0000256" key="5">
    <source>
        <dbReference type="ARBA" id="ARBA00023163"/>
    </source>
</evidence>
<dbReference type="InterPro" id="IPR029072">
    <property type="entry name" value="YebC-like"/>
</dbReference>
<feature type="domain" description="TACO1/YebC-like second and third" evidence="7">
    <location>
        <begin position="79"/>
        <end position="242"/>
    </location>
</feature>
<organism evidence="9 10">
    <name type="scientific">Hymenobacter aerilatus</name>
    <dbReference type="NCBI Taxonomy" id="2932251"/>
    <lineage>
        <taxon>Bacteria</taxon>
        <taxon>Pseudomonadati</taxon>
        <taxon>Bacteroidota</taxon>
        <taxon>Cytophagia</taxon>
        <taxon>Cytophagales</taxon>
        <taxon>Hymenobacteraceae</taxon>
        <taxon>Hymenobacter</taxon>
    </lineage>
</organism>
<dbReference type="InterPro" id="IPR048300">
    <property type="entry name" value="TACO1_YebC-like_2nd/3rd_dom"/>
</dbReference>
<feature type="domain" description="TACO1/YebC-like N-terminal" evidence="8">
    <location>
        <begin position="4"/>
        <end position="73"/>
    </location>
</feature>
<evidence type="ECO:0000256" key="1">
    <source>
        <dbReference type="ARBA" id="ARBA00008724"/>
    </source>
</evidence>
<dbReference type="AlphaFoldDB" id="A0A8T9SZQ1"/>
<evidence type="ECO:0000256" key="4">
    <source>
        <dbReference type="ARBA" id="ARBA00023125"/>
    </source>
</evidence>
<dbReference type="NCBIfam" id="NF009044">
    <property type="entry name" value="PRK12378.1"/>
    <property type="match status" value="1"/>
</dbReference>
<dbReference type="Pfam" id="PF20772">
    <property type="entry name" value="TACO1_YebC_N"/>
    <property type="match status" value="1"/>
</dbReference>
<dbReference type="NCBIfam" id="NF001030">
    <property type="entry name" value="PRK00110.1"/>
    <property type="match status" value="1"/>
</dbReference>
<dbReference type="GO" id="GO:0006355">
    <property type="term" value="P:regulation of DNA-templated transcription"/>
    <property type="evidence" value="ECO:0007669"/>
    <property type="project" value="UniProtKB-UniRule"/>
</dbReference>
<evidence type="ECO:0000259" key="8">
    <source>
        <dbReference type="Pfam" id="PF20772"/>
    </source>
</evidence>
<dbReference type="InterPro" id="IPR026564">
    <property type="entry name" value="Transcrip_reg_TACO1-like_dom3"/>
</dbReference>
<accession>A0A8T9SZQ1</accession>
<dbReference type="HAMAP" id="MF_00693">
    <property type="entry name" value="Transcrip_reg_TACO1"/>
    <property type="match status" value="1"/>
</dbReference>
<dbReference type="Proteomes" id="UP000829925">
    <property type="component" value="Chromosome"/>
</dbReference>
<proteinExistence type="inferred from homology"/>
<dbReference type="NCBIfam" id="TIGR01033">
    <property type="entry name" value="YebC/PmpR family DNA-binding transcriptional regulator"/>
    <property type="match status" value="1"/>
</dbReference>
<keyword evidence="10" id="KW-1185">Reference proteome</keyword>
<evidence type="ECO:0000256" key="3">
    <source>
        <dbReference type="ARBA" id="ARBA00023015"/>
    </source>
</evidence>
<evidence type="ECO:0000256" key="6">
    <source>
        <dbReference type="HAMAP-Rule" id="MF_00693"/>
    </source>
</evidence>
<evidence type="ECO:0000259" key="7">
    <source>
        <dbReference type="Pfam" id="PF01709"/>
    </source>
</evidence>
<evidence type="ECO:0000313" key="9">
    <source>
        <dbReference type="EMBL" id="UOR06183.1"/>
    </source>
</evidence>
<sequence>MGRAFEFRKGRKMKRWDRMSKDFTRIGKEIVMAVKESGPNPDTNARLRTAIQNAKGVNMPKDRVDAAIKRASSREEKDYQEVVYEGYGPHGVAIVVETATDNPTRTVANVRMYFNRGNGTLGTSGSSDYTFTRKGVFKLAAEGLDRDELELELIDFGAEDVYEDQEEDEHGHVTNLIVVECAFPDFGQLQKALEEKGLNVISAQLQRVPNTTVSLDEEQAEEVLKLIDRFEEDDDVQAVYHTLG</sequence>
<dbReference type="PANTHER" id="PTHR12532">
    <property type="entry name" value="TRANSLATIONAL ACTIVATOR OF CYTOCHROME C OXIDASE 1"/>
    <property type="match status" value="1"/>
</dbReference>
<dbReference type="RefSeq" id="WP_245095061.1">
    <property type="nucleotide sequence ID" value="NZ_CP095053.1"/>
</dbReference>
<dbReference type="SUPFAM" id="SSF75625">
    <property type="entry name" value="YebC-like"/>
    <property type="match status" value="1"/>
</dbReference>
<dbReference type="InterPro" id="IPR017856">
    <property type="entry name" value="Integrase-like_N"/>
</dbReference>
<protein>
    <recommendedName>
        <fullName evidence="6">Probable transcriptional regulatory protein MUN82_03590</fullName>
    </recommendedName>
</protein>
<keyword evidence="4 6" id="KW-0238">DNA-binding</keyword>
<reference evidence="9 10" key="1">
    <citation type="submission" date="2022-04" db="EMBL/GenBank/DDBJ databases">
        <title>Hymenobacter sp. isolated from the air.</title>
        <authorList>
            <person name="Won M."/>
            <person name="Lee C.-M."/>
            <person name="Woen H.-Y."/>
            <person name="Kwon S.-W."/>
        </authorList>
    </citation>
    <scope>NUCLEOTIDE SEQUENCE [LARGE SCALE GENOMIC DNA]</scope>
    <source>
        <strain evidence="10">5413 J-13</strain>
    </source>
</reference>
<name>A0A8T9SZQ1_9BACT</name>